<protein>
    <submittedName>
        <fullName evidence="1">Uncharacterized protein</fullName>
    </submittedName>
</protein>
<dbReference type="Proteomes" id="UP000274033">
    <property type="component" value="Unassembled WGS sequence"/>
</dbReference>
<dbReference type="AlphaFoldDB" id="A0A3N9UIV3"/>
<accession>A0A3N9UIV3</accession>
<reference evidence="1 2" key="1">
    <citation type="journal article" date="2013" name="J. Microbiol.">
        <title>Lysinibacillus chungkukjangi sp. nov., isolated from Chungkukjang, Korean fermented soybean food.</title>
        <authorList>
            <person name="Kim S.J."/>
            <person name="Jang Y.H."/>
            <person name="Hamada M."/>
            <person name="Ahn J.H."/>
            <person name="Weon H.Y."/>
            <person name="Suzuki K."/>
            <person name="Whang K.S."/>
            <person name="Kwon S.W."/>
        </authorList>
    </citation>
    <scope>NUCLEOTIDE SEQUENCE [LARGE SCALE GENOMIC DNA]</scope>
    <source>
        <strain evidence="1 2">MCCC 1A12701</strain>
    </source>
</reference>
<organism evidence="1 2">
    <name type="scientific">Lysinibacillus composti</name>
    <dbReference type="NCBI Taxonomy" id="720633"/>
    <lineage>
        <taxon>Bacteria</taxon>
        <taxon>Bacillati</taxon>
        <taxon>Bacillota</taxon>
        <taxon>Bacilli</taxon>
        <taxon>Bacillales</taxon>
        <taxon>Bacillaceae</taxon>
        <taxon>Lysinibacillus</taxon>
    </lineage>
</organism>
<evidence type="ECO:0000313" key="2">
    <source>
        <dbReference type="Proteomes" id="UP000274033"/>
    </source>
</evidence>
<sequence>MLTKQDLINIFSVAREEQLPFVVVGIEAEGIKEAIVVPSESFDAKEQFYLNTYSDDLVHVMNSKVRIFNVIATGAEGIPYIFSDFVMEG</sequence>
<dbReference type="EMBL" id="RRCT01000002">
    <property type="protein sequence ID" value="RQW75934.1"/>
    <property type="molecule type" value="Genomic_DNA"/>
</dbReference>
<gene>
    <name evidence="1" type="ORF">EBB45_04770</name>
</gene>
<dbReference type="OrthoDB" id="2455695at2"/>
<proteinExistence type="predicted"/>
<comment type="caution">
    <text evidence="1">The sequence shown here is derived from an EMBL/GenBank/DDBJ whole genome shotgun (WGS) entry which is preliminary data.</text>
</comment>
<name>A0A3N9UIV3_9BACI</name>
<evidence type="ECO:0000313" key="1">
    <source>
        <dbReference type="EMBL" id="RQW75934.1"/>
    </source>
</evidence>
<dbReference type="RefSeq" id="WP_124763172.1">
    <property type="nucleotide sequence ID" value="NZ_JAFBDY010000002.1"/>
</dbReference>
<keyword evidence="2" id="KW-1185">Reference proteome</keyword>